<comment type="caution">
    <text evidence="1">The sequence shown here is derived from an EMBL/GenBank/DDBJ whole genome shotgun (WGS) entry which is preliminary data.</text>
</comment>
<name>A0A7K3NIY7_9BACT</name>
<dbReference type="Proteomes" id="UP000469724">
    <property type="component" value="Unassembled WGS sequence"/>
</dbReference>
<gene>
    <name evidence="1" type="ORF">G3N56_05345</name>
</gene>
<evidence type="ECO:0000313" key="1">
    <source>
        <dbReference type="EMBL" id="NDY56171.1"/>
    </source>
</evidence>
<dbReference type="Gene3D" id="3.90.1720.10">
    <property type="entry name" value="endopeptidase domain like (from Nostoc punctiforme)"/>
    <property type="match status" value="1"/>
</dbReference>
<keyword evidence="2" id="KW-1185">Reference proteome</keyword>
<dbReference type="EMBL" id="JAAGRQ010000015">
    <property type="protein sequence ID" value="NDY56171.1"/>
    <property type="molecule type" value="Genomic_DNA"/>
</dbReference>
<evidence type="ECO:0000313" key="2">
    <source>
        <dbReference type="Proteomes" id="UP000469724"/>
    </source>
</evidence>
<protein>
    <submittedName>
        <fullName evidence="1">Uncharacterized protein</fullName>
    </submittedName>
</protein>
<dbReference type="InterPro" id="IPR038765">
    <property type="entry name" value="Papain-like_cys_pep_sf"/>
</dbReference>
<reference evidence="1 2" key="1">
    <citation type="submission" date="2020-02" db="EMBL/GenBank/DDBJ databases">
        <title>Comparative genomics of sulfur disproportionating microorganisms.</title>
        <authorList>
            <person name="Ward L.M."/>
            <person name="Bertran E."/>
            <person name="Johnston D.T."/>
        </authorList>
    </citation>
    <scope>NUCLEOTIDE SEQUENCE [LARGE SCALE GENOMIC DNA]</scope>
    <source>
        <strain evidence="1 2">DSM 3696</strain>
    </source>
</reference>
<dbReference type="RefSeq" id="WP_163301226.1">
    <property type="nucleotide sequence ID" value="NZ_JAAGRQ010000015.1"/>
</dbReference>
<dbReference type="SUPFAM" id="SSF54001">
    <property type="entry name" value="Cysteine proteinases"/>
    <property type="match status" value="1"/>
</dbReference>
<proteinExistence type="predicted"/>
<organism evidence="1 2">
    <name type="scientific">Desulfolutivibrio sulfodismutans</name>
    <dbReference type="NCBI Taxonomy" id="63561"/>
    <lineage>
        <taxon>Bacteria</taxon>
        <taxon>Pseudomonadati</taxon>
        <taxon>Thermodesulfobacteriota</taxon>
        <taxon>Desulfovibrionia</taxon>
        <taxon>Desulfovibrionales</taxon>
        <taxon>Desulfovibrionaceae</taxon>
        <taxon>Desulfolutivibrio</taxon>
    </lineage>
</organism>
<accession>A0A7K3NIY7</accession>
<sequence length="264" mass="30270">MDHITSLYPGSILIFFNKKHRFKPDHTGCNTIGIHIGDDTILHIENNKLKRTPYINIIGTYEKVEILFNEASEKSARILHYFTNNAYNIHLFNLGIHAIIHGINKILSSDLIMPRKQHSYSDKNFDQTWINFLSLLRPCDFIFTRTHGSTLSSIIANIDQGFWSHVGIYIGSNQIHEALTSGITIRNITAYKNKKYSIGIYRPIQIDDYQRILMLEKCRNTLGHGYNYLGALMLGLKTIFKIKSDTPTPNGIIYSGAVYPIYFL</sequence>
<dbReference type="AlphaFoldDB" id="A0A7K3NIY7"/>